<name>A0AAN7V3M0_9PEZI</name>
<dbReference type="Proteomes" id="UP001305414">
    <property type="component" value="Unassembled WGS sequence"/>
</dbReference>
<dbReference type="AlphaFoldDB" id="A0AAN7V3M0"/>
<gene>
    <name evidence="1" type="ORF">RRF57_010412</name>
</gene>
<protein>
    <submittedName>
        <fullName evidence="1">Uncharacterized protein</fullName>
    </submittedName>
</protein>
<proteinExistence type="predicted"/>
<organism evidence="1 2">
    <name type="scientific">Xylaria bambusicola</name>
    <dbReference type="NCBI Taxonomy" id="326684"/>
    <lineage>
        <taxon>Eukaryota</taxon>
        <taxon>Fungi</taxon>
        <taxon>Dikarya</taxon>
        <taxon>Ascomycota</taxon>
        <taxon>Pezizomycotina</taxon>
        <taxon>Sordariomycetes</taxon>
        <taxon>Xylariomycetidae</taxon>
        <taxon>Xylariales</taxon>
        <taxon>Xylariaceae</taxon>
        <taxon>Xylaria</taxon>
    </lineage>
</organism>
<evidence type="ECO:0000313" key="1">
    <source>
        <dbReference type="EMBL" id="KAK5634699.1"/>
    </source>
</evidence>
<keyword evidence="2" id="KW-1185">Reference proteome</keyword>
<evidence type="ECO:0000313" key="2">
    <source>
        <dbReference type="Proteomes" id="UP001305414"/>
    </source>
</evidence>
<accession>A0AAN7V3M0</accession>
<sequence length="63" mass="6567">MLCVQVGGLCYNIDGASSISFSNPLLTSSWTFTQSVNGVSATATLNGWNGAGGEKVWLTPTKK</sequence>
<comment type="caution">
    <text evidence="1">The sequence shown here is derived from an EMBL/GenBank/DDBJ whole genome shotgun (WGS) entry which is preliminary data.</text>
</comment>
<dbReference type="EMBL" id="JAWHQM010000043">
    <property type="protein sequence ID" value="KAK5634699.1"/>
    <property type="molecule type" value="Genomic_DNA"/>
</dbReference>
<reference evidence="1 2" key="1">
    <citation type="submission" date="2023-10" db="EMBL/GenBank/DDBJ databases">
        <title>Draft genome sequence of Xylaria bambusicola isolate GMP-LS, the root and basal stem rot pathogen of sugarcane in Indonesia.</title>
        <authorList>
            <person name="Selvaraj P."/>
            <person name="Muralishankar V."/>
            <person name="Muruganantham S."/>
            <person name="Sp S."/>
            <person name="Haryani S."/>
            <person name="Lau K.J.X."/>
            <person name="Naqvi N.I."/>
        </authorList>
    </citation>
    <scope>NUCLEOTIDE SEQUENCE [LARGE SCALE GENOMIC DNA]</scope>
    <source>
        <strain evidence="1">GMP-LS</strain>
    </source>
</reference>